<comment type="caution">
    <text evidence="3">The sequence shown here is derived from an EMBL/GenBank/DDBJ whole genome shotgun (WGS) entry which is preliminary data.</text>
</comment>
<organism evidence="3 4">
    <name type="scientific">Wenzhouxiangella sediminis</name>
    <dbReference type="NCBI Taxonomy" id="1792836"/>
    <lineage>
        <taxon>Bacteria</taxon>
        <taxon>Pseudomonadati</taxon>
        <taxon>Pseudomonadota</taxon>
        <taxon>Gammaproteobacteria</taxon>
        <taxon>Chromatiales</taxon>
        <taxon>Wenzhouxiangellaceae</taxon>
        <taxon>Wenzhouxiangella</taxon>
    </lineage>
</organism>
<keyword evidence="1" id="KW-0472">Membrane</keyword>
<dbReference type="InterPro" id="IPR021994">
    <property type="entry name" value="DUF3592"/>
</dbReference>
<dbReference type="AlphaFoldDB" id="A0A3E1K5J1"/>
<dbReference type="EMBL" id="QUZK01000051">
    <property type="protein sequence ID" value="RFF29196.1"/>
    <property type="molecule type" value="Genomic_DNA"/>
</dbReference>
<dbReference type="Pfam" id="PF12158">
    <property type="entry name" value="DUF3592"/>
    <property type="match status" value="1"/>
</dbReference>
<dbReference type="Proteomes" id="UP000260351">
    <property type="component" value="Unassembled WGS sequence"/>
</dbReference>
<evidence type="ECO:0000259" key="2">
    <source>
        <dbReference type="Pfam" id="PF12158"/>
    </source>
</evidence>
<feature type="transmembrane region" description="Helical" evidence="1">
    <location>
        <begin position="144"/>
        <end position="163"/>
    </location>
</feature>
<protein>
    <submittedName>
        <fullName evidence="3">DUF3592 domain-containing protein</fullName>
    </submittedName>
</protein>
<name>A0A3E1K5J1_9GAMM</name>
<evidence type="ECO:0000313" key="3">
    <source>
        <dbReference type="EMBL" id="RFF29196.1"/>
    </source>
</evidence>
<feature type="transmembrane region" description="Helical" evidence="1">
    <location>
        <begin position="28"/>
        <end position="47"/>
    </location>
</feature>
<evidence type="ECO:0000313" key="4">
    <source>
        <dbReference type="Proteomes" id="UP000260351"/>
    </source>
</evidence>
<reference evidence="3 4" key="1">
    <citation type="submission" date="2018-08" db="EMBL/GenBank/DDBJ databases">
        <title>Wenzhouxiangella salilacus sp. nov., a novel bacterium isolated from a saline lake in Xinjiang Province, China.</title>
        <authorList>
            <person name="Han S."/>
        </authorList>
    </citation>
    <scope>NUCLEOTIDE SEQUENCE [LARGE SCALE GENOMIC DNA]</scope>
    <source>
        <strain evidence="3 4">XDB06</strain>
    </source>
</reference>
<keyword evidence="1" id="KW-0812">Transmembrane</keyword>
<keyword evidence="4" id="KW-1185">Reference proteome</keyword>
<proteinExistence type="predicted"/>
<dbReference type="RefSeq" id="WP_116651750.1">
    <property type="nucleotide sequence ID" value="NZ_QUZK01000051.1"/>
</dbReference>
<dbReference type="OrthoDB" id="9953878at2"/>
<accession>A0A3E1K5J1</accession>
<sequence length="173" mass="18611">MQGSRSTRVETAAGSAGMVRGCSPAGRLLVWRLACLGGFLLVAMSVLPQLSHWPSDYSVPVRAQVTEAHFDQGAGWLPPLAARAVFSYRYVHDGRVFAGSAYRASGGRAEAVRRFLPGAVITVHVDPSRPGRALVQPGLSRHDAGRILLGLLLLAFAAIRLILISRENTPCRR</sequence>
<gene>
    <name evidence="3" type="ORF">DZC52_13890</name>
</gene>
<keyword evidence="1" id="KW-1133">Transmembrane helix</keyword>
<evidence type="ECO:0000256" key="1">
    <source>
        <dbReference type="SAM" id="Phobius"/>
    </source>
</evidence>
<feature type="domain" description="DUF3592" evidence="2">
    <location>
        <begin position="82"/>
        <end position="139"/>
    </location>
</feature>